<sequence length="105" mass="12454">MKIAITTRGYKAPERLKKYINDKVKRLDRFADRILDFEAVLSYEKLDQVVEFKLRLGNKRIIVKERSEDVFKSIDLAIDNLERQITKVKEKYKGHDNKKIVELVS</sequence>
<evidence type="ECO:0000256" key="3">
    <source>
        <dbReference type="ARBA" id="ARBA00041148"/>
    </source>
</evidence>
<comment type="caution">
    <text evidence="5">The sequence shown here is derived from an EMBL/GenBank/DDBJ whole genome shotgun (WGS) entry which is preliminary data.</text>
</comment>
<dbReference type="InterPro" id="IPR003489">
    <property type="entry name" value="RHF/RaiA"/>
</dbReference>
<dbReference type="GO" id="GO:0022627">
    <property type="term" value="C:cytosolic small ribosomal subunit"/>
    <property type="evidence" value="ECO:0007669"/>
    <property type="project" value="TreeGrafter"/>
</dbReference>
<dbReference type="InterPro" id="IPR050574">
    <property type="entry name" value="HPF/YfiA_ribosome-assoc"/>
</dbReference>
<dbReference type="Pfam" id="PF02482">
    <property type="entry name" value="Ribosomal_S30AE"/>
    <property type="match status" value="1"/>
</dbReference>
<dbReference type="PANTHER" id="PTHR33231:SF1">
    <property type="entry name" value="30S RIBOSOMAL PROTEIN"/>
    <property type="match status" value="1"/>
</dbReference>
<dbReference type="SUPFAM" id="SSF69754">
    <property type="entry name" value="Ribosome binding protein Y (YfiA homologue)"/>
    <property type="match status" value="1"/>
</dbReference>
<name>A0A7V5PN81_CALAY</name>
<keyword evidence="4" id="KW-0175">Coiled coil</keyword>
<keyword evidence="1" id="KW-0810">Translation regulation</keyword>
<dbReference type="EMBL" id="DROD01000221">
    <property type="protein sequence ID" value="HHJ52188.1"/>
    <property type="molecule type" value="Genomic_DNA"/>
</dbReference>
<dbReference type="Proteomes" id="UP000886124">
    <property type="component" value="Unassembled WGS sequence"/>
</dbReference>
<accession>A0A7V5PN81</accession>
<feature type="coiled-coil region" evidence="4">
    <location>
        <begin position="71"/>
        <end position="98"/>
    </location>
</feature>
<dbReference type="GO" id="GO:0043024">
    <property type="term" value="F:ribosomal small subunit binding"/>
    <property type="evidence" value="ECO:0007669"/>
    <property type="project" value="TreeGrafter"/>
</dbReference>
<evidence type="ECO:0000256" key="2">
    <source>
        <dbReference type="ARBA" id="ARBA00038695"/>
    </source>
</evidence>
<evidence type="ECO:0000256" key="1">
    <source>
        <dbReference type="ARBA" id="ARBA00022845"/>
    </source>
</evidence>
<dbReference type="InterPro" id="IPR036567">
    <property type="entry name" value="RHF-like"/>
</dbReference>
<dbReference type="PANTHER" id="PTHR33231">
    <property type="entry name" value="30S RIBOSOMAL PROTEIN"/>
    <property type="match status" value="1"/>
</dbReference>
<protein>
    <recommendedName>
        <fullName evidence="3">Ribosome hibernation promoting factor</fullName>
    </recommendedName>
</protein>
<comment type="subunit">
    <text evidence="2">Associates exclusively with 100S ribosomes, which are dimers of 70S ribosomes.</text>
</comment>
<dbReference type="NCBIfam" id="TIGR00741">
    <property type="entry name" value="yfiA"/>
    <property type="match status" value="1"/>
</dbReference>
<evidence type="ECO:0000313" key="5">
    <source>
        <dbReference type="EMBL" id="HHJ52188.1"/>
    </source>
</evidence>
<proteinExistence type="predicted"/>
<dbReference type="CDD" id="cd00552">
    <property type="entry name" value="RaiA"/>
    <property type="match status" value="1"/>
</dbReference>
<dbReference type="GO" id="GO:0045900">
    <property type="term" value="P:negative regulation of translational elongation"/>
    <property type="evidence" value="ECO:0007669"/>
    <property type="project" value="TreeGrafter"/>
</dbReference>
<organism evidence="5">
    <name type="scientific">Caldithrix abyssi</name>
    <dbReference type="NCBI Taxonomy" id="187145"/>
    <lineage>
        <taxon>Bacteria</taxon>
        <taxon>Pseudomonadati</taxon>
        <taxon>Calditrichota</taxon>
        <taxon>Calditrichia</taxon>
        <taxon>Calditrichales</taxon>
        <taxon>Calditrichaceae</taxon>
        <taxon>Caldithrix</taxon>
    </lineage>
</organism>
<reference evidence="5" key="1">
    <citation type="journal article" date="2020" name="mSystems">
        <title>Genome- and Community-Level Interaction Insights into Carbon Utilization and Element Cycling Functions of Hydrothermarchaeota in Hydrothermal Sediment.</title>
        <authorList>
            <person name="Zhou Z."/>
            <person name="Liu Y."/>
            <person name="Xu W."/>
            <person name="Pan J."/>
            <person name="Luo Z.H."/>
            <person name="Li M."/>
        </authorList>
    </citation>
    <scope>NUCLEOTIDE SEQUENCE [LARGE SCALE GENOMIC DNA]</scope>
    <source>
        <strain evidence="5">HyVt-527</strain>
    </source>
</reference>
<evidence type="ECO:0000256" key="4">
    <source>
        <dbReference type="SAM" id="Coils"/>
    </source>
</evidence>
<gene>
    <name evidence="5" type="primary">raiA</name>
    <name evidence="5" type="ORF">ENJ89_03240</name>
</gene>
<dbReference type="AlphaFoldDB" id="A0A7V5PN81"/>
<dbReference type="Gene3D" id="3.30.160.100">
    <property type="entry name" value="Ribosome hibernation promotion factor-like"/>
    <property type="match status" value="1"/>
</dbReference>